<organism evidence="3 4">
    <name type="scientific">Polycladomyces zharkentensis</name>
    <dbReference type="NCBI Taxonomy" id="2807616"/>
    <lineage>
        <taxon>Bacteria</taxon>
        <taxon>Bacillati</taxon>
        <taxon>Bacillota</taxon>
        <taxon>Bacilli</taxon>
        <taxon>Bacillales</taxon>
        <taxon>Thermoactinomycetaceae</taxon>
        <taxon>Polycladomyces</taxon>
    </lineage>
</organism>
<dbReference type="Proteomes" id="UP001177120">
    <property type="component" value="Unassembled WGS sequence"/>
</dbReference>
<gene>
    <name evidence="3" type="ORF">JQC72_15720</name>
</gene>
<sequence length="165" mass="19064">HQTRPNNYPFKEAMGMDQNVVSMLEQLIKTQQKTLAVLEQLVETQHQLTHLLKELTKTPSTTDSVAATPSTEQLNPPDDNLWQNLQKRIKERITSPSYEAWFKPTQFAGIKGNTLIIRVPNALTADWLTSRYKNMVEELLMEVSSNITEVKFFPKSYEGRFQIIR</sequence>
<protein>
    <recommendedName>
        <fullName evidence="2">DnaA N-terminal domain-containing protein</fullName>
    </recommendedName>
</protein>
<dbReference type="Gene3D" id="3.30.300.180">
    <property type="match status" value="1"/>
</dbReference>
<dbReference type="InterPro" id="IPR038454">
    <property type="entry name" value="DnaA_N_sf"/>
</dbReference>
<keyword evidence="1" id="KW-0175">Coiled coil</keyword>
<dbReference type="EMBL" id="JAFHAP010000018">
    <property type="protein sequence ID" value="MBN2910942.1"/>
    <property type="molecule type" value="Genomic_DNA"/>
</dbReference>
<evidence type="ECO:0000313" key="4">
    <source>
        <dbReference type="Proteomes" id="UP001177120"/>
    </source>
</evidence>
<evidence type="ECO:0000313" key="3">
    <source>
        <dbReference type="EMBL" id="MBN2910942.1"/>
    </source>
</evidence>
<reference evidence="3" key="1">
    <citation type="journal article" date="2024" name="Int. J. Syst. Evol. Microbiol.">
        <title>Polycladomyces zharkentensis sp. nov., a novel thermophilic cellulose- and starch-degrading member of the Bacillota from a geothermal aquifer in Kazakhstan.</title>
        <authorList>
            <person name="Mashzhan A."/>
            <person name="Kistaubayeva A."/>
            <person name="Javier-Lopez R."/>
            <person name="Bissenova U."/>
            <person name="Bissenbay A."/>
            <person name="Birkeland N.K."/>
        </authorList>
    </citation>
    <scope>NUCLEOTIDE SEQUENCE</scope>
    <source>
        <strain evidence="3">ZKZ2T</strain>
    </source>
</reference>
<evidence type="ECO:0000256" key="1">
    <source>
        <dbReference type="SAM" id="Coils"/>
    </source>
</evidence>
<accession>A0ABS2WMZ1</accession>
<keyword evidence="4" id="KW-1185">Reference proteome</keyword>
<dbReference type="InterPro" id="IPR024633">
    <property type="entry name" value="DnaA_N_dom"/>
</dbReference>
<evidence type="ECO:0000259" key="2">
    <source>
        <dbReference type="Pfam" id="PF11638"/>
    </source>
</evidence>
<name>A0ABS2WMZ1_9BACL</name>
<feature type="domain" description="DnaA N-terminal" evidence="2">
    <location>
        <begin position="80"/>
        <end position="141"/>
    </location>
</feature>
<dbReference type="Pfam" id="PF11638">
    <property type="entry name" value="DnaA_N"/>
    <property type="match status" value="1"/>
</dbReference>
<feature type="coiled-coil region" evidence="1">
    <location>
        <begin position="21"/>
        <end position="58"/>
    </location>
</feature>
<feature type="non-terminal residue" evidence="3">
    <location>
        <position position="1"/>
    </location>
</feature>
<proteinExistence type="predicted"/>
<comment type="caution">
    <text evidence="3">The sequence shown here is derived from an EMBL/GenBank/DDBJ whole genome shotgun (WGS) entry which is preliminary data.</text>
</comment>
<dbReference type="RefSeq" id="WP_302104954.1">
    <property type="nucleotide sequence ID" value="NZ_JAFHAP010000018.1"/>
</dbReference>